<dbReference type="EMBL" id="CP043494">
    <property type="protein sequence ID" value="WNG45336.1"/>
    <property type="molecule type" value="Genomic_DNA"/>
</dbReference>
<evidence type="ECO:0000256" key="1">
    <source>
        <dbReference type="SAM" id="SignalP"/>
    </source>
</evidence>
<evidence type="ECO:0000313" key="3">
    <source>
        <dbReference type="Proteomes" id="UP001611383"/>
    </source>
</evidence>
<protein>
    <recommendedName>
        <fullName evidence="4">Lipoprotein</fullName>
    </recommendedName>
</protein>
<dbReference type="RefSeq" id="WP_395819912.1">
    <property type="nucleotide sequence ID" value="NZ_CP043494.1"/>
</dbReference>
<sequence>MLKGLILIVSAVLLAACGGTGDELSQVDEELLAQAENALCNTCGEGTHIQGYYCDTTCGQCTDTTRNAAICAPNTAEGYWRCGGTLSGGCPEGWHSTGMKCIHDCSTTGECARSCSTDGTCKYTANAIRCEPNTEGFWQCALNNGCKSSHSACKVLATNSNYPDCPPLSSVDSRNVIYCAVPGTTSCPTAP</sequence>
<organism evidence="2 3">
    <name type="scientific">Archangium minus</name>
    <dbReference type="NCBI Taxonomy" id="83450"/>
    <lineage>
        <taxon>Bacteria</taxon>
        <taxon>Pseudomonadati</taxon>
        <taxon>Myxococcota</taxon>
        <taxon>Myxococcia</taxon>
        <taxon>Myxococcales</taxon>
        <taxon>Cystobacterineae</taxon>
        <taxon>Archangiaceae</taxon>
        <taxon>Archangium</taxon>
    </lineage>
</organism>
<dbReference type="Proteomes" id="UP001611383">
    <property type="component" value="Chromosome"/>
</dbReference>
<feature type="signal peptide" evidence="1">
    <location>
        <begin position="1"/>
        <end position="15"/>
    </location>
</feature>
<feature type="chain" id="PRO_5047352658" description="Lipoprotein" evidence="1">
    <location>
        <begin position="16"/>
        <end position="191"/>
    </location>
</feature>
<gene>
    <name evidence="2" type="ORF">F0U60_15420</name>
</gene>
<keyword evidence="3" id="KW-1185">Reference proteome</keyword>
<accession>A0ABY9WV78</accession>
<reference evidence="2 3" key="1">
    <citation type="submission" date="2019-08" db="EMBL/GenBank/DDBJ databases">
        <title>Archangium and Cystobacter genomes.</title>
        <authorList>
            <person name="Chen I.-C.K."/>
            <person name="Wielgoss S."/>
        </authorList>
    </citation>
    <scope>NUCLEOTIDE SEQUENCE [LARGE SCALE GENOMIC DNA]</scope>
    <source>
        <strain evidence="2 3">Cbm 6</strain>
    </source>
</reference>
<evidence type="ECO:0008006" key="4">
    <source>
        <dbReference type="Google" id="ProtNLM"/>
    </source>
</evidence>
<dbReference type="PROSITE" id="PS51257">
    <property type="entry name" value="PROKAR_LIPOPROTEIN"/>
    <property type="match status" value="1"/>
</dbReference>
<name>A0ABY9WV78_9BACT</name>
<proteinExistence type="predicted"/>
<evidence type="ECO:0000313" key="2">
    <source>
        <dbReference type="EMBL" id="WNG45336.1"/>
    </source>
</evidence>
<keyword evidence="1" id="KW-0732">Signal</keyword>